<gene>
    <name evidence="12" type="ORF">SAMN02983003_3019</name>
</gene>
<dbReference type="STRING" id="665118.SAMN02983003_3019"/>
<dbReference type="SUPFAM" id="SSF90123">
    <property type="entry name" value="ABC transporter transmembrane region"/>
    <property type="match status" value="1"/>
</dbReference>
<dbReference type="CDD" id="cd07346">
    <property type="entry name" value="ABC_6TM_exporters"/>
    <property type="match status" value="1"/>
</dbReference>
<keyword evidence="6 9" id="KW-1133">Transmembrane helix</keyword>
<dbReference type="FunFam" id="3.40.50.300:FF:000218">
    <property type="entry name" value="Multidrug ABC transporter ATP-binding protein"/>
    <property type="match status" value="1"/>
</dbReference>
<dbReference type="SUPFAM" id="SSF52540">
    <property type="entry name" value="P-loop containing nucleoside triphosphate hydrolases"/>
    <property type="match status" value="1"/>
</dbReference>
<dbReference type="PANTHER" id="PTHR43394">
    <property type="entry name" value="ATP-DEPENDENT PERMEASE MDL1, MITOCHONDRIAL"/>
    <property type="match status" value="1"/>
</dbReference>
<evidence type="ECO:0000256" key="1">
    <source>
        <dbReference type="ARBA" id="ARBA00004651"/>
    </source>
</evidence>
<dbReference type="InterPro" id="IPR039421">
    <property type="entry name" value="Type_1_exporter"/>
</dbReference>
<evidence type="ECO:0000259" key="10">
    <source>
        <dbReference type="PROSITE" id="PS50893"/>
    </source>
</evidence>
<keyword evidence="3 9" id="KW-0812">Transmembrane</keyword>
<dbReference type="SMART" id="SM00382">
    <property type="entry name" value="AAA"/>
    <property type="match status" value="1"/>
</dbReference>
<evidence type="ECO:0000256" key="9">
    <source>
        <dbReference type="SAM" id="Phobius"/>
    </source>
</evidence>
<keyword evidence="13" id="KW-1185">Reference proteome</keyword>
<dbReference type="GO" id="GO:0016887">
    <property type="term" value="F:ATP hydrolysis activity"/>
    <property type="evidence" value="ECO:0007669"/>
    <property type="project" value="InterPro"/>
</dbReference>
<feature type="transmembrane region" description="Helical" evidence="9">
    <location>
        <begin position="280"/>
        <end position="298"/>
    </location>
</feature>
<feature type="transmembrane region" description="Helical" evidence="9">
    <location>
        <begin position="43"/>
        <end position="66"/>
    </location>
</feature>
<keyword evidence="4" id="KW-0547">Nucleotide-binding</keyword>
<evidence type="ECO:0000313" key="12">
    <source>
        <dbReference type="EMBL" id="SFZ85847.1"/>
    </source>
</evidence>
<feature type="domain" description="ABC transmembrane type-1" evidence="11">
    <location>
        <begin position="46"/>
        <end position="337"/>
    </location>
</feature>
<dbReference type="InterPro" id="IPR003593">
    <property type="entry name" value="AAA+_ATPase"/>
</dbReference>
<reference evidence="12 13" key="1">
    <citation type="submission" date="2016-11" db="EMBL/GenBank/DDBJ databases">
        <authorList>
            <person name="Jaros S."/>
            <person name="Januszkiewicz K."/>
            <person name="Wedrychowicz H."/>
        </authorList>
    </citation>
    <scope>NUCLEOTIDE SEQUENCE [LARGE SCALE GENOMIC DNA]</scope>
    <source>
        <strain evidence="12 13">ATCC 23634</strain>
    </source>
</reference>
<feature type="transmembrane region" description="Helical" evidence="9">
    <location>
        <begin position="194"/>
        <end position="213"/>
    </location>
</feature>
<evidence type="ECO:0000256" key="2">
    <source>
        <dbReference type="ARBA" id="ARBA00005417"/>
    </source>
</evidence>
<dbReference type="InterPro" id="IPR027417">
    <property type="entry name" value="P-loop_NTPase"/>
</dbReference>
<organism evidence="12 13">
    <name type="scientific">Devosia enhydra</name>
    <dbReference type="NCBI Taxonomy" id="665118"/>
    <lineage>
        <taxon>Bacteria</taxon>
        <taxon>Pseudomonadati</taxon>
        <taxon>Pseudomonadota</taxon>
        <taxon>Alphaproteobacteria</taxon>
        <taxon>Hyphomicrobiales</taxon>
        <taxon>Devosiaceae</taxon>
        <taxon>Devosia</taxon>
    </lineage>
</organism>
<dbReference type="Gene3D" id="3.40.50.300">
    <property type="entry name" value="P-loop containing nucleotide triphosphate hydrolases"/>
    <property type="match status" value="1"/>
</dbReference>
<dbReference type="PROSITE" id="PS50929">
    <property type="entry name" value="ABC_TM1F"/>
    <property type="match status" value="1"/>
</dbReference>
<dbReference type="InterPro" id="IPR011527">
    <property type="entry name" value="ABC1_TM_dom"/>
</dbReference>
<dbReference type="EMBL" id="FPKU01000003">
    <property type="protein sequence ID" value="SFZ85847.1"/>
    <property type="molecule type" value="Genomic_DNA"/>
</dbReference>
<feature type="domain" description="ABC transporter" evidence="10">
    <location>
        <begin position="371"/>
        <end position="610"/>
    </location>
</feature>
<keyword evidence="5 12" id="KW-0067">ATP-binding</keyword>
<evidence type="ECO:0000256" key="4">
    <source>
        <dbReference type="ARBA" id="ARBA00022741"/>
    </source>
</evidence>
<dbReference type="RefSeq" id="WP_072345006.1">
    <property type="nucleotide sequence ID" value="NZ_FPKU01000003.1"/>
</dbReference>
<sequence>MSPIDRLNALFEGWINPFRTPENPQPPADALKFFWHFLRQAKLPFFVMLLLGGAVALVEAALFYFVGRLVDLLDASNQADGWDGLIAAHGPELAFMLVVVLGIRLVVTWASALIEEQTVNVGFYNMVRWQSYVHVSRQSLSFFQNDFAGSVATKVSQSGGAVGDFLVSLIQVVWFIAIYTLTTIVLVAQLDWRLGLVVAVWIVIFAVLARYFVPRMRKFSAATAEAGSALAGRIVDSYSNIQTLKLFGTADEDNRYVKNGFERFLAAVSRMTAMVTAVRVAMALLSGVMITTIAVLAIHLWTEALITVGGVAFTLGLVLRLYTLLGRMMTQLNGLMRNFGTAQNSADLVGQPLKLVDASDAKALAVSEGGIAFEGVSFHYGKGSGVIEDLNLTIRPGERVGLVGRSGAGKSTIVSLLLRFYDVERGRITIDGQDIAGVTQESLRAAIGVVTQDTSLLHRSVRANIAYGRPDATDEEVAAAAEMAEADEFIARLSDFKGRTGYEAHVGERGVKLSGGQRQRVAIARVLLKNAPILVLDEATSALDSEVEAAIQGQLDQLMQGKTVIAIAHRLSTIAAMDRLIVLDKGRVVEEGTHAQLLERNGTYASLWARQSGGFLAGGSGDGQQED</sequence>
<dbReference type="Pfam" id="PF00005">
    <property type="entry name" value="ABC_tran"/>
    <property type="match status" value="1"/>
</dbReference>
<dbReference type="OrthoDB" id="9804259at2"/>
<evidence type="ECO:0000259" key="11">
    <source>
        <dbReference type="PROSITE" id="PS50929"/>
    </source>
</evidence>
<keyword evidence="7 9" id="KW-0472">Membrane</keyword>
<feature type="transmembrane region" description="Helical" evidence="9">
    <location>
        <begin position="165"/>
        <end position="188"/>
    </location>
</feature>
<evidence type="ECO:0000256" key="7">
    <source>
        <dbReference type="ARBA" id="ARBA00023136"/>
    </source>
</evidence>
<comment type="function">
    <text evidence="8">Part of an ABC transporter complex. Transmembrane domains (TMD) form a pore in the inner membrane and the ATP-binding domain (NBD) is responsible for energy generation.</text>
</comment>
<dbReference type="GO" id="GO:0005524">
    <property type="term" value="F:ATP binding"/>
    <property type="evidence" value="ECO:0007669"/>
    <property type="project" value="UniProtKB-KW"/>
</dbReference>
<dbReference type="InterPro" id="IPR036640">
    <property type="entry name" value="ABC1_TM_sf"/>
</dbReference>
<dbReference type="GO" id="GO:0015421">
    <property type="term" value="F:ABC-type oligopeptide transporter activity"/>
    <property type="evidence" value="ECO:0007669"/>
    <property type="project" value="TreeGrafter"/>
</dbReference>
<comment type="subcellular location">
    <subcellularLocation>
        <location evidence="1">Cell membrane</location>
        <topology evidence="1">Multi-pass membrane protein</topology>
    </subcellularLocation>
</comment>
<dbReference type="Gene3D" id="1.20.1560.10">
    <property type="entry name" value="ABC transporter type 1, transmembrane domain"/>
    <property type="match status" value="1"/>
</dbReference>
<evidence type="ECO:0000256" key="5">
    <source>
        <dbReference type="ARBA" id="ARBA00022840"/>
    </source>
</evidence>
<feature type="transmembrane region" description="Helical" evidence="9">
    <location>
        <begin position="86"/>
        <end position="107"/>
    </location>
</feature>
<dbReference type="GO" id="GO:0005886">
    <property type="term" value="C:plasma membrane"/>
    <property type="evidence" value="ECO:0007669"/>
    <property type="project" value="UniProtKB-SubCell"/>
</dbReference>
<accession>A0A1K2I0P9</accession>
<dbReference type="PANTHER" id="PTHR43394:SF1">
    <property type="entry name" value="ATP-BINDING CASSETTE SUB-FAMILY B MEMBER 10, MITOCHONDRIAL"/>
    <property type="match status" value="1"/>
</dbReference>
<dbReference type="AlphaFoldDB" id="A0A1K2I0P9"/>
<evidence type="ECO:0000256" key="8">
    <source>
        <dbReference type="ARBA" id="ARBA00024725"/>
    </source>
</evidence>
<dbReference type="Pfam" id="PF00664">
    <property type="entry name" value="ABC_membrane"/>
    <property type="match status" value="1"/>
</dbReference>
<proteinExistence type="inferred from homology"/>
<feature type="transmembrane region" description="Helical" evidence="9">
    <location>
        <begin position="304"/>
        <end position="322"/>
    </location>
</feature>
<protein>
    <submittedName>
        <fullName evidence="12">ATP-binding cassette, subfamily B, multidrug efflux pump</fullName>
    </submittedName>
</protein>
<comment type="similarity">
    <text evidence="2">Belongs to the ABC transporter superfamily.</text>
</comment>
<evidence type="ECO:0000313" key="13">
    <source>
        <dbReference type="Proteomes" id="UP000183447"/>
    </source>
</evidence>
<evidence type="ECO:0000256" key="3">
    <source>
        <dbReference type="ARBA" id="ARBA00022692"/>
    </source>
</evidence>
<dbReference type="PROSITE" id="PS00211">
    <property type="entry name" value="ABC_TRANSPORTER_1"/>
    <property type="match status" value="1"/>
</dbReference>
<dbReference type="PROSITE" id="PS50893">
    <property type="entry name" value="ABC_TRANSPORTER_2"/>
    <property type="match status" value="1"/>
</dbReference>
<name>A0A1K2I0P9_9HYPH</name>
<dbReference type="InterPro" id="IPR017871">
    <property type="entry name" value="ABC_transporter-like_CS"/>
</dbReference>
<dbReference type="Proteomes" id="UP000183447">
    <property type="component" value="Unassembled WGS sequence"/>
</dbReference>
<evidence type="ECO:0000256" key="6">
    <source>
        <dbReference type="ARBA" id="ARBA00022989"/>
    </source>
</evidence>
<dbReference type="InterPro" id="IPR003439">
    <property type="entry name" value="ABC_transporter-like_ATP-bd"/>
</dbReference>